<dbReference type="InterPro" id="IPR058705">
    <property type="entry name" value="A_ENA"/>
</dbReference>
<reference evidence="1" key="1">
    <citation type="submission" date="2020-09" db="EMBL/GenBank/DDBJ databases">
        <title>New species isolated from human feces.</title>
        <authorList>
            <person name="Kitahara M."/>
            <person name="Shigeno Y."/>
            <person name="Shime M."/>
            <person name="Matsumoto Y."/>
            <person name="Nakamura S."/>
            <person name="Motooka D."/>
            <person name="Fukuoka S."/>
            <person name="Nishikawa H."/>
            <person name="Benno Y."/>
        </authorList>
    </citation>
    <scope>NUCLEOTIDE SEQUENCE</scope>
    <source>
        <strain evidence="1">MM59</strain>
    </source>
</reference>
<name>A0A810Q5W2_9FIRM</name>
<dbReference type="Pfam" id="PF26595">
    <property type="entry name" value="A_ENA"/>
    <property type="match status" value="1"/>
</dbReference>
<accession>A0A810Q5W2</accession>
<evidence type="ECO:0000313" key="2">
    <source>
        <dbReference type="Proteomes" id="UP000679848"/>
    </source>
</evidence>
<organism evidence="1 2">
    <name type="scientific">Pusillibacter faecalis</name>
    <dbReference type="NCBI Taxonomy" id="2714358"/>
    <lineage>
        <taxon>Bacteria</taxon>
        <taxon>Bacillati</taxon>
        <taxon>Bacillota</taxon>
        <taxon>Clostridia</taxon>
        <taxon>Eubacteriales</taxon>
        <taxon>Oscillospiraceae</taxon>
        <taxon>Pusillibacter</taxon>
    </lineage>
</organism>
<keyword evidence="2" id="KW-1185">Reference proteome</keyword>
<proteinExistence type="predicted"/>
<dbReference type="EMBL" id="AP023420">
    <property type="protein sequence ID" value="BCK83374.1"/>
    <property type="molecule type" value="Genomic_DNA"/>
</dbReference>
<sequence>MFTICSEIPLPGFCWYRGIAFDGCQYYLTFRCACKIAVLDCDFRLIELVKTRRIYTAICYDPKRDCFWAASDACRSTLFKLDHCLREIDRLAVCLENHSLFTGVSFCCDTGRLLVAAGNSLVEVDPERDTVCLLREEGKHALILSAICLPPYIMFCVLRGCKPYIVLLTHTGALLAEEQIPSVGAVDAILQDPCRPNSCGLFLLTDKHGCYPYLLKATLEEQICSKLRPCSQELRCMHRTPCRPCRQSACDDVLESIALQEAAIAHILNAEGEKLQKSTEISTSISELLEVNASVQETLWYATFLERVLSDKLNTLQGMCCCVPAPWCGFWDCGDSPWQWGIE</sequence>
<dbReference type="SUPFAM" id="SSF63829">
    <property type="entry name" value="Calcium-dependent phosphotriesterase"/>
    <property type="match status" value="1"/>
</dbReference>
<dbReference type="AlphaFoldDB" id="A0A810Q5W2"/>
<dbReference type="Proteomes" id="UP000679848">
    <property type="component" value="Chromosome"/>
</dbReference>
<gene>
    <name evidence="1" type="ORF">MM59RIKEN_06930</name>
</gene>
<protein>
    <submittedName>
        <fullName evidence="1">Uncharacterized protein</fullName>
    </submittedName>
</protein>
<dbReference type="KEGG" id="pfaa:MM59RIKEN_06930"/>
<evidence type="ECO:0000313" key="1">
    <source>
        <dbReference type="EMBL" id="BCK83374.1"/>
    </source>
</evidence>
<dbReference type="RefSeq" id="WP_213542651.1">
    <property type="nucleotide sequence ID" value="NZ_AP023420.1"/>
</dbReference>